<dbReference type="GO" id="GO:0030677">
    <property type="term" value="C:ribonuclease P complex"/>
    <property type="evidence" value="ECO:0007669"/>
    <property type="project" value="TreeGrafter"/>
</dbReference>
<dbReference type="NCBIfam" id="TIGR00188">
    <property type="entry name" value="rnpA"/>
    <property type="match status" value="1"/>
</dbReference>
<dbReference type="SUPFAM" id="SSF54211">
    <property type="entry name" value="Ribosomal protein S5 domain 2-like"/>
    <property type="match status" value="1"/>
</dbReference>
<dbReference type="PANTHER" id="PTHR33992:SF1">
    <property type="entry name" value="RIBONUCLEASE P PROTEIN COMPONENT"/>
    <property type="match status" value="1"/>
</dbReference>
<gene>
    <name evidence="6 8" type="primary">rnpA</name>
    <name evidence="8" type="ORF">G7034_09865</name>
</gene>
<proteinExistence type="inferred from homology"/>
<dbReference type="InterPro" id="IPR000100">
    <property type="entry name" value="RNase_P"/>
</dbReference>
<reference evidence="8" key="1">
    <citation type="submission" date="2020-03" db="EMBL/GenBank/DDBJ databases">
        <title>Psychroflexus Maritimus sp. nov., isolate from marine sediment.</title>
        <authorList>
            <person name="Zhong Y.-L."/>
        </authorList>
    </citation>
    <scope>NUCLEOTIDE SEQUENCE</scope>
    <source>
        <strain evidence="8">C1</strain>
    </source>
</reference>
<keyword evidence="4 6" id="KW-0378">Hydrolase</keyword>
<dbReference type="GO" id="GO:0001682">
    <property type="term" value="P:tRNA 5'-leader removal"/>
    <property type="evidence" value="ECO:0007669"/>
    <property type="project" value="UniProtKB-UniRule"/>
</dbReference>
<keyword evidence="3 6" id="KW-0255">Endonuclease</keyword>
<comment type="catalytic activity">
    <reaction evidence="6">
        <text>Endonucleolytic cleavage of RNA, removing 5'-extranucleotides from tRNA precursor.</text>
        <dbReference type="EC" id="3.1.26.5"/>
    </reaction>
</comment>
<keyword evidence="5 6" id="KW-0694">RNA-binding</keyword>
<dbReference type="HAMAP" id="MF_00227">
    <property type="entry name" value="RNase_P"/>
    <property type="match status" value="1"/>
</dbReference>
<evidence type="ECO:0000313" key="9">
    <source>
        <dbReference type="Proteomes" id="UP000643701"/>
    </source>
</evidence>
<keyword evidence="9" id="KW-1185">Reference proteome</keyword>
<dbReference type="EC" id="3.1.26.5" evidence="6 7"/>
<comment type="subunit">
    <text evidence="6">Consists of a catalytic RNA component (M1 or rnpB) and a protein subunit.</text>
</comment>
<name>A0A967DZT6_9FLAO</name>
<dbReference type="GO" id="GO:0042781">
    <property type="term" value="F:3'-tRNA processing endoribonuclease activity"/>
    <property type="evidence" value="ECO:0007669"/>
    <property type="project" value="TreeGrafter"/>
</dbReference>
<dbReference type="RefSeq" id="WP_166400795.1">
    <property type="nucleotide sequence ID" value="NZ_JAANAS010000083.1"/>
</dbReference>
<dbReference type="EMBL" id="JAANAS010000083">
    <property type="protein sequence ID" value="NGZ90558.1"/>
    <property type="molecule type" value="Genomic_DNA"/>
</dbReference>
<comment type="caution">
    <text evidence="8">The sequence shown here is derived from an EMBL/GenBank/DDBJ whole genome shotgun (WGS) entry which is preliminary data.</text>
</comment>
<evidence type="ECO:0000256" key="3">
    <source>
        <dbReference type="ARBA" id="ARBA00022759"/>
    </source>
</evidence>
<protein>
    <recommendedName>
        <fullName evidence="6 7">Ribonuclease P protein component</fullName>
        <shortName evidence="6">RNase P protein</shortName>
        <shortName evidence="6">RNaseP protein</shortName>
        <ecNumber evidence="6 7">3.1.26.5</ecNumber>
    </recommendedName>
    <alternativeName>
        <fullName evidence="6">Protein C5</fullName>
    </alternativeName>
</protein>
<evidence type="ECO:0000256" key="2">
    <source>
        <dbReference type="ARBA" id="ARBA00022722"/>
    </source>
</evidence>
<evidence type="ECO:0000256" key="1">
    <source>
        <dbReference type="ARBA" id="ARBA00022694"/>
    </source>
</evidence>
<evidence type="ECO:0000256" key="7">
    <source>
        <dbReference type="NCBIfam" id="TIGR00188"/>
    </source>
</evidence>
<dbReference type="GO" id="GO:0000049">
    <property type="term" value="F:tRNA binding"/>
    <property type="evidence" value="ECO:0007669"/>
    <property type="project" value="UniProtKB-UniRule"/>
</dbReference>
<dbReference type="Pfam" id="PF00825">
    <property type="entry name" value="Ribonuclease_P"/>
    <property type="match status" value="1"/>
</dbReference>
<keyword evidence="2 6" id="KW-0540">Nuclease</keyword>
<evidence type="ECO:0000313" key="8">
    <source>
        <dbReference type="EMBL" id="NGZ90558.1"/>
    </source>
</evidence>
<organism evidence="8 9">
    <name type="scientific">Psychroflexus maritimus</name>
    <dbReference type="NCBI Taxonomy" id="2714865"/>
    <lineage>
        <taxon>Bacteria</taxon>
        <taxon>Pseudomonadati</taxon>
        <taxon>Bacteroidota</taxon>
        <taxon>Flavobacteriia</taxon>
        <taxon>Flavobacteriales</taxon>
        <taxon>Flavobacteriaceae</taxon>
        <taxon>Psychroflexus</taxon>
    </lineage>
</organism>
<evidence type="ECO:0000256" key="4">
    <source>
        <dbReference type="ARBA" id="ARBA00022801"/>
    </source>
</evidence>
<dbReference type="Gene3D" id="3.30.230.10">
    <property type="match status" value="1"/>
</dbReference>
<dbReference type="InterPro" id="IPR020568">
    <property type="entry name" value="Ribosomal_Su5_D2-typ_SF"/>
</dbReference>
<comment type="function">
    <text evidence="6">RNaseP catalyzes the removal of the 5'-leader sequence from pre-tRNA to produce the mature 5'-terminus. It can also cleave other RNA substrates such as 4.5S RNA. The protein component plays an auxiliary but essential role in vivo by binding to the 5'-leader sequence and broadening the substrate specificity of the ribozyme.</text>
</comment>
<evidence type="ECO:0000256" key="6">
    <source>
        <dbReference type="HAMAP-Rule" id="MF_00227"/>
    </source>
</evidence>
<sequence length="121" mass="14167">MKFTFPKSEKLTHKKRIAYLFSQGESMKVFPLRVLFLENDLPEHRVLISVPKRRHKTAVARNRIKRLMREAYRKNQHLIKNGTTHFDLVLIYLASEELSHQAIEASINKIIDKLANSKPST</sequence>
<dbReference type="Proteomes" id="UP000643701">
    <property type="component" value="Unassembled WGS sequence"/>
</dbReference>
<evidence type="ECO:0000256" key="5">
    <source>
        <dbReference type="ARBA" id="ARBA00022884"/>
    </source>
</evidence>
<accession>A0A967DZT6</accession>
<dbReference type="AlphaFoldDB" id="A0A967DZT6"/>
<dbReference type="InterPro" id="IPR014721">
    <property type="entry name" value="Ribsml_uS5_D2-typ_fold_subgr"/>
</dbReference>
<dbReference type="PANTHER" id="PTHR33992">
    <property type="entry name" value="RIBONUCLEASE P PROTEIN COMPONENT"/>
    <property type="match status" value="1"/>
</dbReference>
<comment type="similarity">
    <text evidence="6">Belongs to the RnpA family.</text>
</comment>
<dbReference type="GO" id="GO:0004526">
    <property type="term" value="F:ribonuclease P activity"/>
    <property type="evidence" value="ECO:0007669"/>
    <property type="project" value="UniProtKB-UniRule"/>
</dbReference>
<keyword evidence="1 6" id="KW-0819">tRNA processing</keyword>